<sequence>MSVIKELIRTEADGGISFGNYELDQKSKLSDFEHKGDLYKVKTFREITRLERNGAFVYESVPGTAVTDLVMFDGGMTFTVEGPEDAQITVELEAETEYKVILDGVNVGHMTTNLGGKLSFSVELEQAEQIKVEIVRVD</sequence>
<reference evidence="1" key="1">
    <citation type="journal article" date="2021" name="PeerJ">
        <title>Extensive microbial diversity within the chicken gut microbiome revealed by metagenomics and culture.</title>
        <authorList>
            <person name="Gilroy R."/>
            <person name="Ravi A."/>
            <person name="Getino M."/>
            <person name="Pursley I."/>
            <person name="Horton D.L."/>
            <person name="Alikhan N.F."/>
            <person name="Baker D."/>
            <person name="Gharbi K."/>
            <person name="Hall N."/>
            <person name="Watson M."/>
            <person name="Adriaenssens E.M."/>
            <person name="Foster-Nyarko E."/>
            <person name="Jarju S."/>
            <person name="Secka A."/>
            <person name="Antonio M."/>
            <person name="Oren A."/>
            <person name="Chaudhuri R.R."/>
            <person name="La Ragione R."/>
            <person name="Hildebrand F."/>
            <person name="Pallen M.J."/>
        </authorList>
    </citation>
    <scope>NUCLEOTIDE SEQUENCE</scope>
    <source>
        <strain evidence="1">CHK185-5351</strain>
    </source>
</reference>
<organism evidence="1 2">
    <name type="scientific">Candidatus Fusicatenibacter intestinigallinarum</name>
    <dbReference type="NCBI Taxonomy" id="2838598"/>
    <lineage>
        <taxon>Bacteria</taxon>
        <taxon>Bacillati</taxon>
        <taxon>Bacillota</taxon>
        <taxon>Clostridia</taxon>
        <taxon>Lachnospirales</taxon>
        <taxon>Lachnospiraceae</taxon>
        <taxon>Fusicatenibacter</taxon>
    </lineage>
</organism>
<accession>A0A9D2SN75</accession>
<reference evidence="1" key="2">
    <citation type="submission" date="2021-04" db="EMBL/GenBank/DDBJ databases">
        <authorList>
            <person name="Gilroy R."/>
        </authorList>
    </citation>
    <scope>NUCLEOTIDE SEQUENCE</scope>
    <source>
        <strain evidence="1">CHK185-5351</strain>
    </source>
</reference>
<dbReference type="EMBL" id="DWWU01000027">
    <property type="protein sequence ID" value="HJC15434.1"/>
    <property type="molecule type" value="Genomic_DNA"/>
</dbReference>
<dbReference type="Proteomes" id="UP000823849">
    <property type="component" value="Unassembled WGS sequence"/>
</dbReference>
<dbReference type="AlphaFoldDB" id="A0A9D2SN75"/>
<protein>
    <submittedName>
        <fullName evidence="1">Endosialidase</fullName>
    </submittedName>
</protein>
<name>A0A9D2SN75_9FIRM</name>
<comment type="caution">
    <text evidence="1">The sequence shown here is derived from an EMBL/GenBank/DDBJ whole genome shotgun (WGS) entry which is preliminary data.</text>
</comment>
<gene>
    <name evidence="1" type="ORF">H9705_06355</name>
</gene>
<proteinExistence type="predicted"/>
<evidence type="ECO:0000313" key="2">
    <source>
        <dbReference type="Proteomes" id="UP000823849"/>
    </source>
</evidence>
<evidence type="ECO:0000313" key="1">
    <source>
        <dbReference type="EMBL" id="HJC15434.1"/>
    </source>
</evidence>